<comment type="caution">
    <text evidence="1">The sequence shown here is derived from an EMBL/GenBank/DDBJ whole genome shotgun (WGS) entry which is preliminary data.</text>
</comment>
<dbReference type="EMBL" id="SPQU01000046">
    <property type="protein sequence ID" value="TFV29583.1"/>
    <property type="molecule type" value="Genomic_DNA"/>
</dbReference>
<organism evidence="1 4">
    <name type="scientific">Bradyrhizobium frederickii</name>
    <dbReference type="NCBI Taxonomy" id="2560054"/>
    <lineage>
        <taxon>Bacteria</taxon>
        <taxon>Pseudomonadati</taxon>
        <taxon>Pseudomonadota</taxon>
        <taxon>Alphaproteobacteria</taxon>
        <taxon>Hyphomicrobiales</taxon>
        <taxon>Nitrobacteraceae</taxon>
        <taxon>Bradyrhizobium</taxon>
    </lineage>
</organism>
<evidence type="ECO:0000313" key="2">
    <source>
        <dbReference type="EMBL" id="TFV67441.1"/>
    </source>
</evidence>
<proteinExistence type="predicted"/>
<reference evidence="2 3" key="2">
    <citation type="submission" date="2019-03" db="EMBL/GenBank/DDBJ databases">
        <title>Bradyrhizobium strains diversity.</title>
        <authorList>
            <person name="Urquiaga M.C.O."/>
            <person name="Hungria M."/>
            <person name="Delamuta J.R.M."/>
            <person name="Klepa M.S."/>
        </authorList>
    </citation>
    <scope>NUCLEOTIDE SEQUENCE [LARGE SCALE GENOMIC DNA]</scope>
    <source>
        <strain evidence="2 3">CNPSo 3426</strain>
    </source>
</reference>
<dbReference type="EMBL" id="SPQS01000058">
    <property type="protein sequence ID" value="TFV67441.1"/>
    <property type="molecule type" value="Genomic_DNA"/>
</dbReference>
<accession>A0A4Y9KQB4</accession>
<sequence>MTIPYCPDYGGPVIDLFCSALEVRYATCGERVGEMTTRRLNEALIVSVTSAAGTLEHVSRILVMRPHCRALRLFTESGNVDNATVF</sequence>
<protein>
    <submittedName>
        <fullName evidence="1">Uncharacterized protein</fullName>
    </submittedName>
</protein>
<dbReference type="Proteomes" id="UP000297700">
    <property type="component" value="Unassembled WGS sequence"/>
</dbReference>
<gene>
    <name evidence="2" type="ORF">E4K64_38350</name>
    <name evidence="1" type="ORF">E4K66_37240</name>
</gene>
<name>A0A4Y9KQB4_9BRAD</name>
<dbReference type="Proteomes" id="UP000298225">
    <property type="component" value="Unassembled WGS sequence"/>
</dbReference>
<dbReference type="AlphaFoldDB" id="A0A4Y9KQB4"/>
<evidence type="ECO:0000313" key="1">
    <source>
        <dbReference type="EMBL" id="TFV29583.1"/>
    </source>
</evidence>
<evidence type="ECO:0000313" key="4">
    <source>
        <dbReference type="Proteomes" id="UP000298225"/>
    </source>
</evidence>
<dbReference type="RefSeq" id="WP_126262010.1">
    <property type="nucleotide sequence ID" value="NZ_SPQS01000058.1"/>
</dbReference>
<evidence type="ECO:0000313" key="3">
    <source>
        <dbReference type="Proteomes" id="UP000297700"/>
    </source>
</evidence>
<dbReference type="OrthoDB" id="9866464at2"/>
<reference evidence="1 4" key="1">
    <citation type="submission" date="2019-03" db="EMBL/GenBank/DDBJ databases">
        <title>Bradyrhizobium strains diversity isolated from Chamaecrista fasciculata.</title>
        <authorList>
            <person name="Urquiaga M.C.O."/>
            <person name="Hungria M."/>
            <person name="Delamuta J.R.M."/>
        </authorList>
    </citation>
    <scope>NUCLEOTIDE SEQUENCE [LARGE SCALE GENOMIC DNA]</scope>
    <source>
        <strain evidence="1 4">CNPSo 3424</strain>
    </source>
</reference>
<keyword evidence="4" id="KW-1185">Reference proteome</keyword>
<accession>A0A4Y9NI10</accession>